<name>A0A6G5NII4_9HYME</name>
<keyword evidence="8 14" id="KW-1133">Transmembrane helix</keyword>
<reference evidence="15" key="1">
    <citation type="submission" date="2018-04" db="EMBL/GenBank/DDBJ databases">
        <title>Evolution of mitochondrial genomes in the ant genus Acropyga (Hymenoptera: Formicidae: Formicinae).</title>
        <authorList>
            <person name="Duan X.-Y."/>
            <person name="Qian Z.-Q."/>
        </authorList>
    </citation>
    <scope>NUCLEOTIDE SEQUENCE</scope>
</reference>
<evidence type="ECO:0000256" key="2">
    <source>
        <dbReference type="ARBA" id="ARBA00004448"/>
    </source>
</evidence>
<evidence type="ECO:0000256" key="4">
    <source>
        <dbReference type="ARBA" id="ARBA00021009"/>
    </source>
</evidence>
<evidence type="ECO:0000256" key="8">
    <source>
        <dbReference type="ARBA" id="ARBA00022989"/>
    </source>
</evidence>
<keyword evidence="11 14" id="KW-0472">Membrane</keyword>
<dbReference type="Pfam" id="PF00146">
    <property type="entry name" value="NADHdh"/>
    <property type="match status" value="1"/>
</dbReference>
<evidence type="ECO:0000256" key="7">
    <source>
        <dbReference type="ARBA" id="ARBA00022792"/>
    </source>
</evidence>
<comment type="function">
    <text evidence="1">Core subunit of the mitochondrial membrane respiratory chain NADH dehydrogenase (Complex I) that is believed to belong to the minimal assembly required for catalysis. Complex I functions in the transfer of electrons from NADH to the respiratory chain. The immediate electron acceptor for the enzyme is believed to be ubiquinone.</text>
</comment>
<dbReference type="InterPro" id="IPR018086">
    <property type="entry name" value="NADH_UbQ_OxRdtase_su1_CS"/>
</dbReference>
<dbReference type="EC" id="7.1.1.2" evidence="13"/>
<feature type="transmembrane region" description="Helical" evidence="14">
    <location>
        <begin position="262"/>
        <end position="282"/>
    </location>
</feature>
<dbReference type="GeneID" id="44790045"/>
<keyword evidence="12" id="KW-0520">NAD</keyword>
<keyword evidence="7" id="KW-0999">Mitochondrion inner membrane</keyword>
<evidence type="ECO:0000313" key="15">
    <source>
        <dbReference type="EMBL" id="QBG38679.1"/>
    </source>
</evidence>
<dbReference type="InterPro" id="IPR001694">
    <property type="entry name" value="NADH_UbQ_OxRdtase_su1/FPO"/>
</dbReference>
<gene>
    <name evidence="15" type="primary">nad1</name>
</gene>
<organism evidence="15">
    <name type="scientific">Acropyga sauteri</name>
    <dbReference type="NCBI Taxonomy" id="602226"/>
    <lineage>
        <taxon>Eukaryota</taxon>
        <taxon>Metazoa</taxon>
        <taxon>Ecdysozoa</taxon>
        <taxon>Arthropoda</taxon>
        <taxon>Hexapoda</taxon>
        <taxon>Insecta</taxon>
        <taxon>Pterygota</taxon>
        <taxon>Neoptera</taxon>
        <taxon>Endopterygota</taxon>
        <taxon>Hymenoptera</taxon>
        <taxon>Apocrita</taxon>
        <taxon>Aculeata</taxon>
        <taxon>Formicoidea</taxon>
        <taxon>Formicidae</taxon>
        <taxon>Formicinae</taxon>
        <taxon>Acropyga</taxon>
    </lineage>
</organism>
<comment type="similarity">
    <text evidence="3 12">Belongs to the complex I subunit 1 family.</text>
</comment>
<evidence type="ECO:0000256" key="1">
    <source>
        <dbReference type="ARBA" id="ARBA00003257"/>
    </source>
</evidence>
<evidence type="ECO:0000256" key="11">
    <source>
        <dbReference type="ARBA" id="ARBA00023136"/>
    </source>
</evidence>
<keyword evidence="6 12" id="KW-0812">Transmembrane</keyword>
<keyword evidence="5" id="KW-0813">Transport</keyword>
<evidence type="ECO:0000256" key="9">
    <source>
        <dbReference type="ARBA" id="ARBA00023075"/>
    </source>
</evidence>
<feature type="transmembrane region" description="Helical" evidence="14">
    <location>
        <begin position="6"/>
        <end position="31"/>
    </location>
</feature>
<evidence type="ECO:0000256" key="10">
    <source>
        <dbReference type="ARBA" id="ARBA00023128"/>
    </source>
</evidence>
<feature type="transmembrane region" description="Helical" evidence="14">
    <location>
        <begin position="223"/>
        <end position="250"/>
    </location>
</feature>
<evidence type="ECO:0000256" key="5">
    <source>
        <dbReference type="ARBA" id="ARBA00022448"/>
    </source>
</evidence>
<dbReference type="PANTHER" id="PTHR11432:SF3">
    <property type="entry name" value="NADH-UBIQUINONE OXIDOREDUCTASE CHAIN 1"/>
    <property type="match status" value="1"/>
</dbReference>
<evidence type="ECO:0000256" key="13">
    <source>
        <dbReference type="RuleBase" id="RU000473"/>
    </source>
</evidence>
<comment type="catalytic activity">
    <reaction evidence="13">
        <text>a ubiquinone + NADH + 5 H(+)(in) = a ubiquinol + NAD(+) + 4 H(+)(out)</text>
        <dbReference type="Rhea" id="RHEA:29091"/>
        <dbReference type="Rhea" id="RHEA-COMP:9565"/>
        <dbReference type="Rhea" id="RHEA-COMP:9566"/>
        <dbReference type="ChEBI" id="CHEBI:15378"/>
        <dbReference type="ChEBI" id="CHEBI:16389"/>
        <dbReference type="ChEBI" id="CHEBI:17976"/>
        <dbReference type="ChEBI" id="CHEBI:57540"/>
        <dbReference type="ChEBI" id="CHEBI:57945"/>
        <dbReference type="EC" id="7.1.1.2"/>
    </reaction>
</comment>
<dbReference type="RefSeq" id="YP_009734522.1">
    <property type="nucleotide sequence ID" value="NC_046398.1"/>
</dbReference>
<feature type="transmembrane region" description="Helical" evidence="14">
    <location>
        <begin position="148"/>
        <end position="168"/>
    </location>
</feature>
<feature type="transmembrane region" description="Helical" evidence="14">
    <location>
        <begin position="294"/>
        <end position="320"/>
    </location>
</feature>
<sequence>MINFYYIILNILNMFILLLILLMGVAFLTLLERKILGYVQGRKGPNKVGIVGVFQPFSDAVKLLTKELFFVYKSNYNLFYLCPLLGFGLMMFMWMLFPFYTNIYFMNYSILLMIVLMTLSSYLVIFMGWSSNSIYSMMGSIRSVSQMLSYEVSFILIIFVLMFMGESYSFIDLMKFQKNFWFLLIMFPLFILYFISIMVELNRSPMDFIEGESELVSGFNIEYFSGGFTLIFLSEYGMIIFFSFISILLFTDLLSKGGGMSLNMFFFVNVFSLIIIMMRGLLPRMRYDELMYLCWKIILPMILMYIILILGIKFIVIILII</sequence>
<comment type="subcellular location">
    <subcellularLocation>
        <location evidence="2 12">Mitochondrion inner membrane</location>
        <topology evidence="2 12">Multi-pass membrane protein</topology>
    </subcellularLocation>
</comment>
<accession>A0A6G5NII4</accession>
<keyword evidence="9 13" id="KW-0830">Ubiquinone</keyword>
<dbReference type="PANTHER" id="PTHR11432">
    <property type="entry name" value="NADH DEHYDROGENASE SUBUNIT 1"/>
    <property type="match status" value="1"/>
</dbReference>
<geneLocation type="mitochondrion" evidence="15"/>
<dbReference type="AlphaFoldDB" id="A0A6G5NII4"/>
<feature type="transmembrane region" description="Helical" evidence="14">
    <location>
        <begin position="180"/>
        <end position="202"/>
    </location>
</feature>
<evidence type="ECO:0000256" key="14">
    <source>
        <dbReference type="SAM" id="Phobius"/>
    </source>
</evidence>
<feature type="transmembrane region" description="Helical" evidence="14">
    <location>
        <begin position="103"/>
        <end position="127"/>
    </location>
</feature>
<evidence type="ECO:0000256" key="3">
    <source>
        <dbReference type="ARBA" id="ARBA00010535"/>
    </source>
</evidence>
<dbReference type="CTD" id="67122155"/>
<evidence type="ECO:0000256" key="12">
    <source>
        <dbReference type="RuleBase" id="RU000471"/>
    </source>
</evidence>
<keyword evidence="10 13" id="KW-0496">Mitochondrion</keyword>
<protein>
    <recommendedName>
        <fullName evidence="4 13">NADH-ubiquinone oxidoreductase chain 1</fullName>
        <ecNumber evidence="13">7.1.1.2</ecNumber>
    </recommendedName>
</protein>
<dbReference type="GO" id="GO:0005743">
    <property type="term" value="C:mitochondrial inner membrane"/>
    <property type="evidence" value="ECO:0007669"/>
    <property type="project" value="UniProtKB-SubCell"/>
</dbReference>
<dbReference type="GO" id="GO:0009060">
    <property type="term" value="P:aerobic respiration"/>
    <property type="evidence" value="ECO:0007669"/>
    <property type="project" value="TreeGrafter"/>
</dbReference>
<proteinExistence type="inferred from homology"/>
<evidence type="ECO:0000256" key="6">
    <source>
        <dbReference type="ARBA" id="ARBA00022692"/>
    </source>
</evidence>
<feature type="transmembrane region" description="Helical" evidence="14">
    <location>
        <begin position="78"/>
        <end position="97"/>
    </location>
</feature>
<dbReference type="GO" id="GO:0003954">
    <property type="term" value="F:NADH dehydrogenase activity"/>
    <property type="evidence" value="ECO:0007669"/>
    <property type="project" value="TreeGrafter"/>
</dbReference>
<dbReference type="PROSITE" id="PS00667">
    <property type="entry name" value="COMPLEX1_ND1_1"/>
    <property type="match status" value="1"/>
</dbReference>
<dbReference type="EMBL" id="MH158411">
    <property type="protein sequence ID" value="QBG38679.1"/>
    <property type="molecule type" value="Genomic_DNA"/>
</dbReference>
<dbReference type="GO" id="GO:0008137">
    <property type="term" value="F:NADH dehydrogenase (ubiquinone) activity"/>
    <property type="evidence" value="ECO:0007669"/>
    <property type="project" value="UniProtKB-EC"/>
</dbReference>